<evidence type="ECO:0000313" key="3">
    <source>
        <dbReference type="EMBL" id="KAG2553170.1"/>
    </source>
</evidence>
<keyword evidence="1" id="KW-0175">Coiled coil</keyword>
<feature type="compositionally biased region" description="Low complexity" evidence="2">
    <location>
        <begin position="62"/>
        <end position="83"/>
    </location>
</feature>
<dbReference type="Proteomes" id="UP000823388">
    <property type="component" value="Chromosome 9K"/>
</dbReference>
<evidence type="ECO:0000256" key="1">
    <source>
        <dbReference type="SAM" id="Coils"/>
    </source>
</evidence>
<feature type="region of interest" description="Disordered" evidence="2">
    <location>
        <begin position="26"/>
        <end position="93"/>
    </location>
</feature>
<evidence type="ECO:0000256" key="2">
    <source>
        <dbReference type="SAM" id="MobiDB-lite"/>
    </source>
</evidence>
<protein>
    <submittedName>
        <fullName evidence="3">Uncharacterized protein</fullName>
    </submittedName>
</protein>
<accession>A0A8T0NUP3</accession>
<organism evidence="3 4">
    <name type="scientific">Panicum virgatum</name>
    <name type="common">Blackwell switchgrass</name>
    <dbReference type="NCBI Taxonomy" id="38727"/>
    <lineage>
        <taxon>Eukaryota</taxon>
        <taxon>Viridiplantae</taxon>
        <taxon>Streptophyta</taxon>
        <taxon>Embryophyta</taxon>
        <taxon>Tracheophyta</taxon>
        <taxon>Spermatophyta</taxon>
        <taxon>Magnoliopsida</taxon>
        <taxon>Liliopsida</taxon>
        <taxon>Poales</taxon>
        <taxon>Poaceae</taxon>
        <taxon>PACMAD clade</taxon>
        <taxon>Panicoideae</taxon>
        <taxon>Panicodae</taxon>
        <taxon>Paniceae</taxon>
        <taxon>Panicinae</taxon>
        <taxon>Panicum</taxon>
        <taxon>Panicum sect. Hiantes</taxon>
    </lineage>
</organism>
<feature type="compositionally biased region" description="Polar residues" evidence="2">
    <location>
        <begin position="26"/>
        <end position="39"/>
    </location>
</feature>
<name>A0A8T0NUP3_PANVG</name>
<reference evidence="3" key="1">
    <citation type="submission" date="2020-05" db="EMBL/GenBank/DDBJ databases">
        <title>WGS assembly of Panicum virgatum.</title>
        <authorList>
            <person name="Lovell J.T."/>
            <person name="Jenkins J."/>
            <person name="Shu S."/>
            <person name="Juenger T.E."/>
            <person name="Schmutz J."/>
        </authorList>
    </citation>
    <scope>NUCLEOTIDE SEQUENCE</scope>
    <source>
        <strain evidence="3">AP13</strain>
    </source>
</reference>
<evidence type="ECO:0000313" key="4">
    <source>
        <dbReference type="Proteomes" id="UP000823388"/>
    </source>
</evidence>
<dbReference type="EMBL" id="CM029053">
    <property type="protein sequence ID" value="KAG2553170.1"/>
    <property type="molecule type" value="Genomic_DNA"/>
</dbReference>
<feature type="coiled-coil region" evidence="1">
    <location>
        <begin position="125"/>
        <end position="153"/>
    </location>
</feature>
<dbReference type="AlphaFoldDB" id="A0A8T0NUP3"/>
<sequence>MALRDGFPDYIEEMDKMFAGFVADGSTSYAPGQRSVQDITSDDAEDEEEQEPDDQHVAIPVSVGSKRTSSSRSTHSLRSTASSPHKKVKSPAVRAMCEKIGGLTAAIGDGREYFNDTLRLHAAQRQAAEQAAIQAAERKRKEEEEQVDLIISLAKECRLH</sequence>
<comment type="caution">
    <text evidence="3">The sequence shown here is derived from an EMBL/GenBank/DDBJ whole genome shotgun (WGS) entry which is preliminary data.</text>
</comment>
<gene>
    <name evidence="3" type="ORF">PVAP13_9KG514400</name>
</gene>
<keyword evidence="4" id="KW-1185">Reference proteome</keyword>
<feature type="compositionally biased region" description="Acidic residues" evidence="2">
    <location>
        <begin position="40"/>
        <end position="52"/>
    </location>
</feature>
<proteinExistence type="predicted"/>